<dbReference type="InterPro" id="IPR007867">
    <property type="entry name" value="GMC_OxRtase_C"/>
</dbReference>
<dbReference type="Gene3D" id="3.50.50.60">
    <property type="entry name" value="FAD/NAD(P)-binding domain"/>
    <property type="match status" value="2"/>
</dbReference>
<feature type="domain" description="Glucose-methanol-choline oxidoreductase N-terminal" evidence="6">
    <location>
        <begin position="231"/>
        <end position="317"/>
    </location>
</feature>
<dbReference type="SUPFAM" id="SSF51905">
    <property type="entry name" value="FAD/NAD(P)-binding domain"/>
    <property type="match status" value="1"/>
</dbReference>
<reference evidence="9 10" key="1">
    <citation type="submission" date="2014-03" db="EMBL/GenBank/DDBJ databases">
        <title>Draft Genome Sequences of Four Burkholderia Strains.</title>
        <authorList>
            <person name="Liu X.Y."/>
            <person name="Li C.X."/>
            <person name="Xu J.H."/>
        </authorList>
    </citation>
    <scope>NUCLEOTIDE SEQUENCE [LARGE SCALE GENOMIC DNA]</scope>
    <source>
        <strain evidence="9 10">DSM 50014</strain>
    </source>
</reference>
<keyword evidence="3" id="KW-0285">Flavoprotein</keyword>
<comment type="similarity">
    <text evidence="2">Belongs to the GMC oxidoreductase family.</text>
</comment>
<dbReference type="RefSeq" id="WP_035927300.1">
    <property type="nucleotide sequence ID" value="NZ_CADFFX010000005.1"/>
</dbReference>
<feature type="domain" description="Glucose-methanol-choline oxidoreductase C-terminal" evidence="8">
    <location>
        <begin position="441"/>
        <end position="521"/>
    </location>
</feature>
<organism evidence="9 10">
    <name type="scientific">Caballeronia glathei</name>
    <dbReference type="NCBI Taxonomy" id="60547"/>
    <lineage>
        <taxon>Bacteria</taxon>
        <taxon>Pseudomonadati</taxon>
        <taxon>Pseudomonadota</taxon>
        <taxon>Betaproteobacteria</taxon>
        <taxon>Burkholderiales</taxon>
        <taxon>Burkholderiaceae</taxon>
        <taxon>Caballeronia</taxon>
    </lineage>
</organism>
<dbReference type="PANTHER" id="PTHR42784">
    <property type="entry name" value="PYRANOSE 2-OXIDASE"/>
    <property type="match status" value="1"/>
</dbReference>
<dbReference type="STRING" id="60547.GCA_000751215_01217"/>
<sequence length="533" mass="57904">MASSRSADVVVVGSGVAGSLVAHQLATAGASVILLEAGPRMARWQIVENFRNSPAKQDFTSPYPSTPYAPHPMYSPENNYLIHKGEHPYNSQYLRLVGGTTWHWAAAAWRLLPSDFRLKTLYGVGRDWPFPYETLEPWYYAAEVELGVSGPGSDVDLGSPRAKPYPMDMLPLSWLDRRFADVLNAQSFRVVPEPVARNSRPYDARPTCCGNNSCMPICPIGAMYNGVTHAEKAERAGAALIAQAVVYRIEADDRGAIAAVHYKDPNGNSTRVTGRLFVIAANGIETPKLMLQSTSERFRGGIGNSSDQVGRNLMDHPGTGVTFLAGEALWPGRGPVEMTSVVNFRDGAFRSQYAAKKLHVSNATPTLSITADLLARGMTGGELDRQIRNRAARTVSIASFHEHLPEPGNRVVPSPDHRDALGIARPEIYYSINDYVKQSAADTHEQYARIAALFNGTEVSFDDTFAPNSHIMGTAIMGADPKDSVVDDQCRTHDHPNLFIAGSAVMPSAGSVNCTLTLAALSLRLAGRLKQEL</sequence>
<dbReference type="Pfam" id="PF01266">
    <property type="entry name" value="DAO"/>
    <property type="match status" value="1"/>
</dbReference>
<gene>
    <name evidence="9" type="ORF">BG61_20020</name>
</gene>
<proteinExistence type="inferred from homology"/>
<dbReference type="SUPFAM" id="SSF54373">
    <property type="entry name" value="FAD-linked reductases, C-terminal domain"/>
    <property type="match status" value="1"/>
</dbReference>
<evidence type="ECO:0000313" key="10">
    <source>
        <dbReference type="Proteomes" id="UP000027466"/>
    </source>
</evidence>
<dbReference type="AlphaFoldDB" id="A0A069PMS7"/>
<dbReference type="EMBL" id="JFHC01000030">
    <property type="protein sequence ID" value="KDR41184.1"/>
    <property type="molecule type" value="Genomic_DNA"/>
</dbReference>
<keyword evidence="4" id="KW-0274">FAD</keyword>
<name>A0A069PMS7_9BURK</name>
<dbReference type="Proteomes" id="UP000027466">
    <property type="component" value="Unassembled WGS sequence"/>
</dbReference>
<dbReference type="GO" id="GO:0050660">
    <property type="term" value="F:flavin adenine dinucleotide binding"/>
    <property type="evidence" value="ECO:0007669"/>
    <property type="project" value="InterPro"/>
</dbReference>
<dbReference type="GO" id="GO:0016614">
    <property type="term" value="F:oxidoreductase activity, acting on CH-OH group of donors"/>
    <property type="evidence" value="ECO:0007669"/>
    <property type="project" value="InterPro"/>
</dbReference>
<evidence type="ECO:0000256" key="5">
    <source>
        <dbReference type="ARBA" id="ARBA00023002"/>
    </source>
</evidence>
<dbReference type="InterPro" id="IPR051473">
    <property type="entry name" value="P2Ox-like"/>
</dbReference>
<protein>
    <submittedName>
        <fullName evidence="9">Choline dehydrogenase</fullName>
    </submittedName>
</protein>
<accession>A0A069PMS7</accession>
<evidence type="ECO:0000313" key="9">
    <source>
        <dbReference type="EMBL" id="KDR41184.1"/>
    </source>
</evidence>
<evidence type="ECO:0000259" key="7">
    <source>
        <dbReference type="Pfam" id="PF01266"/>
    </source>
</evidence>
<evidence type="ECO:0000256" key="3">
    <source>
        <dbReference type="ARBA" id="ARBA00022630"/>
    </source>
</evidence>
<comment type="cofactor">
    <cofactor evidence="1">
        <name>FAD</name>
        <dbReference type="ChEBI" id="CHEBI:57692"/>
    </cofactor>
</comment>
<keyword evidence="5" id="KW-0560">Oxidoreductase</keyword>
<dbReference type="Pfam" id="PF05199">
    <property type="entry name" value="GMC_oxred_C"/>
    <property type="match status" value="1"/>
</dbReference>
<evidence type="ECO:0000259" key="8">
    <source>
        <dbReference type="Pfam" id="PF05199"/>
    </source>
</evidence>
<evidence type="ECO:0000256" key="1">
    <source>
        <dbReference type="ARBA" id="ARBA00001974"/>
    </source>
</evidence>
<dbReference type="InterPro" id="IPR036188">
    <property type="entry name" value="FAD/NAD-bd_sf"/>
</dbReference>
<evidence type="ECO:0000256" key="4">
    <source>
        <dbReference type="ARBA" id="ARBA00022827"/>
    </source>
</evidence>
<dbReference type="PANTHER" id="PTHR42784:SF1">
    <property type="entry name" value="PYRANOSE 2-OXIDASE"/>
    <property type="match status" value="1"/>
</dbReference>
<comment type="caution">
    <text evidence="9">The sequence shown here is derived from an EMBL/GenBank/DDBJ whole genome shotgun (WGS) entry which is preliminary data.</text>
</comment>
<dbReference type="Pfam" id="PF00732">
    <property type="entry name" value="GMC_oxred_N"/>
    <property type="match status" value="1"/>
</dbReference>
<feature type="domain" description="FAD dependent oxidoreductase" evidence="7">
    <location>
        <begin position="8"/>
        <end position="42"/>
    </location>
</feature>
<dbReference type="InterPro" id="IPR000172">
    <property type="entry name" value="GMC_OxRdtase_N"/>
</dbReference>
<keyword evidence="10" id="KW-1185">Reference proteome</keyword>
<evidence type="ECO:0000259" key="6">
    <source>
        <dbReference type="Pfam" id="PF00732"/>
    </source>
</evidence>
<dbReference type="InterPro" id="IPR006076">
    <property type="entry name" value="FAD-dep_OxRdtase"/>
</dbReference>
<evidence type="ECO:0000256" key="2">
    <source>
        <dbReference type="ARBA" id="ARBA00010790"/>
    </source>
</evidence>